<evidence type="ECO:0000313" key="3">
    <source>
        <dbReference type="EMBL" id="KAK0134261.1"/>
    </source>
</evidence>
<dbReference type="InterPro" id="IPR025398">
    <property type="entry name" value="DUF4371"/>
</dbReference>
<feature type="domain" description="DUF4371" evidence="2">
    <location>
        <begin position="588"/>
        <end position="824"/>
    </location>
</feature>
<dbReference type="SUPFAM" id="SSF53098">
    <property type="entry name" value="Ribonuclease H-like"/>
    <property type="match status" value="1"/>
</dbReference>
<keyword evidence="4" id="KW-1185">Reference proteome</keyword>
<accession>A0AA47M606</accession>
<evidence type="ECO:0000313" key="4">
    <source>
        <dbReference type="Proteomes" id="UP001174136"/>
    </source>
</evidence>
<feature type="compositionally biased region" description="Low complexity" evidence="1">
    <location>
        <begin position="399"/>
        <end position="504"/>
    </location>
</feature>
<dbReference type="SUPFAM" id="SSF54001">
    <property type="entry name" value="Cysteine proteinases"/>
    <property type="match status" value="1"/>
</dbReference>
<dbReference type="InterPro" id="IPR038765">
    <property type="entry name" value="Papain-like_cys_pep_sf"/>
</dbReference>
<organism evidence="3 4">
    <name type="scientific">Merluccius polli</name>
    <name type="common">Benguela hake</name>
    <name type="synonym">Merluccius cadenati</name>
    <dbReference type="NCBI Taxonomy" id="89951"/>
    <lineage>
        <taxon>Eukaryota</taxon>
        <taxon>Metazoa</taxon>
        <taxon>Chordata</taxon>
        <taxon>Craniata</taxon>
        <taxon>Vertebrata</taxon>
        <taxon>Euteleostomi</taxon>
        <taxon>Actinopterygii</taxon>
        <taxon>Neopterygii</taxon>
        <taxon>Teleostei</taxon>
        <taxon>Neoteleostei</taxon>
        <taxon>Acanthomorphata</taxon>
        <taxon>Zeiogadaria</taxon>
        <taxon>Gadariae</taxon>
        <taxon>Gadiformes</taxon>
        <taxon>Gadoidei</taxon>
        <taxon>Merlucciidae</taxon>
        <taxon>Merluccius</taxon>
    </lineage>
</organism>
<dbReference type="AlphaFoldDB" id="A0AA47M606"/>
<sequence>MTGMLGIVASVNTSKQRSTKYTPYCALFGRHPRTPGVLNITKKEEDDNSIVVSDVTEEHLEAKTREVADLHAKIYQNIKIAQDRQKKAFETHKGRNVKSFHFQIGNEVLKANKRKEGRKGGRLESNWSGPYVIASISEKGVATLANTTGAPLKQSLNVSQLKPFIKPNLRDSKEPEGSVKKENYNWVPKDDSFQAEQESLSEQSRHDHDYWSGASCLKATHPMQDMLLNYVLDTNRPGAEILVKDGNVCLTREDFLSLGLPQNMKSNVQGSGRGKVAGTFNEAHLALIINHSSYITPVQSPLQCRIITDVTDLAHGIAPCQWKVKFGRDIKGFPHQTNGNNCGIYILMNALSLSTDAPFWCTERDMARIRTWWCTGPARGIGDALLRFLSPTLANPPVASTSAAQPSSDSAASSAPPVASTSSAQPSSDSAASSAPPGASTSSAQPSSDSAASSAPPVASTSAAQPSSDAAASSAPPVASTSAAQPSSDAAASSGPSVAPVDPADWPSPLTDKVRTELVHSGPFQIESSFTFSKVTDGRRCQHDFFNRLLVNGEKVRRSWLMYSKKDDSLHCFCCKLFSKREYKLKEGLKDWKNASHLLKVHEDSQEHNAHMATWKDLEVRFAKGLTIDKQEMALAEAERRRWRDVLHRLVAISQSLAERNLAFRGSTDTLNKPDNGNFLKEVELMAKFEPVMKQHVSRVESGAGSHVHYLGKTIQNELIDSISSKIVEHIVTEIKMSKYFSIILDCTPDLSHKEQLSVIVRIVSQEDIPQVKEHFLGFLVAEQSTGEHLSSLILKRLEELNLPFQDCRGQSYDNGANMKGKNKGVQAKLLQLNSRAFFVPCGAHTLNLVVADAAKSSPDALSYFGHLTKLYKLFSASTHRWDVLLKHVKITLKSWAETRWESRIKSVEAVRYQAGQVREALLEVRENTADPVVRVEAQSLAEEIGSYRFCICTAIWYDILSRIQHVSKLMQSPSMQLDVTVDLLKKTRDSFTSYRNTGFSDAQTTAKEMCEEMNVEAELKQKRLRTTKRHFAYESPDEPVQDALRKLETTFFNVVVDTAISSLDERFQNLGEVNNTFGVLLDFPNLEEEDLLQKCQTLSLSPMTASQTLMA</sequence>
<protein>
    <submittedName>
        <fullName evidence="3">Zinc finger MYM-type protein 1</fullName>
    </submittedName>
</protein>
<feature type="region of interest" description="Disordered" evidence="1">
    <location>
        <begin position="396"/>
        <end position="510"/>
    </location>
</feature>
<dbReference type="PANTHER" id="PTHR45749">
    <property type="match status" value="1"/>
</dbReference>
<dbReference type="Pfam" id="PF14291">
    <property type="entry name" value="DUF4371"/>
    <property type="match status" value="1"/>
</dbReference>
<evidence type="ECO:0000256" key="1">
    <source>
        <dbReference type="SAM" id="MobiDB-lite"/>
    </source>
</evidence>
<proteinExistence type="predicted"/>
<comment type="caution">
    <text evidence="3">The sequence shown here is derived from an EMBL/GenBank/DDBJ whole genome shotgun (WGS) entry which is preliminary data.</text>
</comment>
<name>A0AA47M606_MERPO</name>
<evidence type="ECO:0000259" key="2">
    <source>
        <dbReference type="Pfam" id="PF14291"/>
    </source>
</evidence>
<dbReference type="Gene3D" id="3.40.395.10">
    <property type="entry name" value="Adenoviral Proteinase, Chain A"/>
    <property type="match status" value="1"/>
</dbReference>
<dbReference type="InterPro" id="IPR012337">
    <property type="entry name" value="RNaseH-like_sf"/>
</dbReference>
<reference evidence="3" key="1">
    <citation type="journal article" date="2023" name="Front. Mar. Sci.">
        <title>A new Merluccius polli reference genome to investigate the effects of global change in West African waters.</title>
        <authorList>
            <person name="Mateo J.L."/>
            <person name="Blanco-Fernandez C."/>
            <person name="Garcia-Vazquez E."/>
            <person name="Machado-Schiaffino G."/>
        </authorList>
    </citation>
    <scope>NUCLEOTIDE SEQUENCE</scope>
    <source>
        <strain evidence="3">C29</strain>
        <tissue evidence="3">Fin</tissue>
    </source>
</reference>
<gene>
    <name evidence="3" type="primary">ZMYM1_118</name>
    <name evidence="3" type="ORF">N1851_030171</name>
</gene>
<dbReference type="Proteomes" id="UP001174136">
    <property type="component" value="Unassembled WGS sequence"/>
</dbReference>
<dbReference type="EMBL" id="JAOPHQ010005718">
    <property type="protein sequence ID" value="KAK0134261.1"/>
    <property type="molecule type" value="Genomic_DNA"/>
</dbReference>
<dbReference type="PANTHER" id="PTHR45749:SF35">
    <property type="entry name" value="AC-LIKE TRANSPOSASE-RELATED"/>
    <property type="match status" value="1"/>
</dbReference>